<dbReference type="GO" id="GO:0005886">
    <property type="term" value="C:plasma membrane"/>
    <property type="evidence" value="ECO:0007669"/>
    <property type="project" value="UniProtKB-SubCell"/>
</dbReference>
<dbReference type="NCBIfam" id="TIGR00860">
    <property type="entry name" value="LIC"/>
    <property type="match status" value="1"/>
</dbReference>
<evidence type="ECO:0000259" key="18">
    <source>
        <dbReference type="Pfam" id="PF02931"/>
    </source>
</evidence>
<dbReference type="PANTHER" id="PTHR18945">
    <property type="entry name" value="NEUROTRANSMITTER GATED ION CHANNEL"/>
    <property type="match status" value="1"/>
</dbReference>
<dbReference type="GO" id="GO:0004888">
    <property type="term" value="F:transmembrane signaling receptor activity"/>
    <property type="evidence" value="ECO:0007669"/>
    <property type="project" value="InterPro"/>
</dbReference>
<dbReference type="Pfam" id="PF02931">
    <property type="entry name" value="Neur_chan_LBD"/>
    <property type="match status" value="1"/>
</dbReference>
<evidence type="ECO:0000256" key="5">
    <source>
        <dbReference type="ARBA" id="ARBA00022729"/>
    </source>
</evidence>
<dbReference type="InterPro" id="IPR006202">
    <property type="entry name" value="Neur_chan_lig-bd"/>
</dbReference>
<organism evidence="20">
    <name type="scientific">Timema californicum</name>
    <name type="common">California timema</name>
    <name type="synonym">Walking stick</name>
    <dbReference type="NCBI Taxonomy" id="61474"/>
    <lineage>
        <taxon>Eukaryota</taxon>
        <taxon>Metazoa</taxon>
        <taxon>Ecdysozoa</taxon>
        <taxon>Arthropoda</taxon>
        <taxon>Hexapoda</taxon>
        <taxon>Insecta</taxon>
        <taxon>Pterygota</taxon>
        <taxon>Neoptera</taxon>
        <taxon>Polyneoptera</taxon>
        <taxon>Phasmatodea</taxon>
        <taxon>Timematodea</taxon>
        <taxon>Timematoidea</taxon>
        <taxon>Timematidae</taxon>
        <taxon>Timema</taxon>
    </lineage>
</organism>
<keyword evidence="3" id="KW-1003">Cell membrane</keyword>
<dbReference type="Gene3D" id="1.20.58.390">
    <property type="entry name" value="Neurotransmitter-gated ion-channel transmembrane domain"/>
    <property type="match status" value="1"/>
</dbReference>
<name>A0A7R9IW87_TIMCA</name>
<keyword evidence="11 16" id="KW-0407">Ion channel</keyword>
<dbReference type="EMBL" id="OE179170">
    <property type="protein sequence ID" value="CAD7567850.1"/>
    <property type="molecule type" value="Genomic_DNA"/>
</dbReference>
<keyword evidence="10" id="KW-1071">Ligand-gated ion channel</keyword>
<dbReference type="PROSITE" id="PS00236">
    <property type="entry name" value="NEUROTR_ION_CHANNEL"/>
    <property type="match status" value="1"/>
</dbReference>
<evidence type="ECO:0000256" key="1">
    <source>
        <dbReference type="ARBA" id="ARBA00004651"/>
    </source>
</evidence>
<dbReference type="PRINTS" id="PR00252">
    <property type="entry name" value="NRIONCHANNEL"/>
</dbReference>
<dbReference type="GO" id="GO:0099095">
    <property type="term" value="F:ligand-gated monoatomic anion channel activity"/>
    <property type="evidence" value="ECO:0007669"/>
    <property type="project" value="UniProtKB-ARBA"/>
</dbReference>
<comment type="catalytic activity">
    <reaction evidence="12">
        <text>chloride(in) = chloride(out)</text>
        <dbReference type="Rhea" id="RHEA:29823"/>
        <dbReference type="ChEBI" id="CHEBI:17996"/>
    </reaction>
    <physiologicalReaction direction="left-to-right" evidence="12">
        <dbReference type="Rhea" id="RHEA:29824"/>
    </physiologicalReaction>
</comment>
<feature type="region of interest" description="Disordered" evidence="17">
    <location>
        <begin position="674"/>
        <end position="693"/>
    </location>
</feature>
<gene>
    <name evidence="20" type="ORF">TCMB3V08_LOCUS632</name>
</gene>
<comment type="similarity">
    <text evidence="13 16">Belongs to the ligand-gated ion channel (TC 1.A.9) family.</text>
</comment>
<feature type="domain" description="Neurotransmitter-gated ion-channel transmembrane" evidence="19">
    <location>
        <begin position="568"/>
        <end position="796"/>
    </location>
</feature>
<sequence length="801" mass="91275">MTSGLDQDYDQPVVLPRSTSQDDRTLFPSKQRLKTCRSVGYLALTPSIPILLVLSVPWVEGDELNLAVVSKKPRWPVLLPIVSFRRRVAPRSYFVFCWRSSTLRRRLQVCELCVVHNTRTCVLKRVDRKEKAPKLERERDVSHLRHTTRLINLSSSTNDIDGGRLAYSTSSPGVVHDSVSLAVSWGNGVPYFISVDKVHNVTVEDWRLPHRRSLEQMKTFWYETTTLEQRGIIGNRNSFNPCLSERGFPLELGNKTLTTLFNILPSDTRAVFPVCPNRGKLTEKHRRVDVSGDYRPACTTLSDTFLDQTKNRAQIPKTCPMWNSSETYTNTDMLLYLTNSCHYDKWSRPETNKGPLEVMTRLHVYFLGFIEAHSLQLTAHVLIRYRWQDLRLDFSRLAPNAGHIVSEGFLRNSIWTPHVYLVNEQDSLVMGTDQKDVLVAVEPDGMVSMSARMKVKLSCLMDLQKFPFDEQECPMVLESWTYNSSQLLLSWDKDTPVTVNKDLHLPEYKLTNMWSNYSITSYSVMGEINTIIVPTQPYYGRFVGNYSSLEVRFHMAREIGHYIMDYFVPSILLVVVSWVSFWLDPNAVPGRTTLGTSTMLTFITLTRNTGSALPKVSYIKATEIWFIVCTAFIFGSLVEFAFVNTIWRRRKNVELKKVNSKYILKSTLTPQLARKNMGGRQSPNGNSLDRCQSWPTVEKDNSGELFYLGNNHGSSNTLTVNSTDSIITNPSAENNSSADYTSVVIQVPGGKDTAGNVTPASGGFTTMTPQDIAKWIDRRSRLLFPIAFIIFNILYWGFVWI</sequence>
<evidence type="ECO:0000313" key="20">
    <source>
        <dbReference type="EMBL" id="CAD7567850.1"/>
    </source>
</evidence>
<accession>A0A7R9IW87</accession>
<evidence type="ECO:0000256" key="3">
    <source>
        <dbReference type="ARBA" id="ARBA00022475"/>
    </source>
</evidence>
<dbReference type="InterPro" id="IPR038050">
    <property type="entry name" value="Neuro_actylchol_rec"/>
</dbReference>
<dbReference type="PRINTS" id="PR00253">
    <property type="entry name" value="GABAARECEPTR"/>
</dbReference>
<feature type="transmembrane region" description="Helical" evidence="16">
    <location>
        <begin position="624"/>
        <end position="647"/>
    </location>
</feature>
<evidence type="ECO:0000256" key="8">
    <source>
        <dbReference type="ARBA" id="ARBA00023136"/>
    </source>
</evidence>
<dbReference type="AlphaFoldDB" id="A0A7R9IW87"/>
<evidence type="ECO:0000256" key="10">
    <source>
        <dbReference type="ARBA" id="ARBA00023286"/>
    </source>
</evidence>
<keyword evidence="2 16" id="KW-0813">Transport</keyword>
<keyword evidence="5" id="KW-0732">Signal</keyword>
<dbReference type="Gene3D" id="2.70.170.10">
    <property type="entry name" value="Neurotransmitter-gated ion-channel ligand-binding domain"/>
    <property type="match status" value="1"/>
</dbReference>
<evidence type="ECO:0000256" key="9">
    <source>
        <dbReference type="ARBA" id="ARBA00023180"/>
    </source>
</evidence>
<dbReference type="SUPFAM" id="SSF63712">
    <property type="entry name" value="Nicotinic receptor ligand binding domain-like"/>
    <property type="match status" value="1"/>
</dbReference>
<dbReference type="InterPro" id="IPR006201">
    <property type="entry name" value="Neur_channel"/>
</dbReference>
<keyword evidence="8 16" id="KW-0472">Membrane</keyword>
<feature type="transmembrane region" description="Helical" evidence="16">
    <location>
        <begin position="782"/>
        <end position="800"/>
    </location>
</feature>
<comment type="caution">
    <text evidence="16">Lacks conserved residue(s) required for the propagation of feature annotation.</text>
</comment>
<keyword evidence="9" id="KW-0325">Glycoprotein</keyword>
<evidence type="ECO:0000256" key="11">
    <source>
        <dbReference type="ARBA" id="ARBA00023303"/>
    </source>
</evidence>
<keyword evidence="4 16" id="KW-0812">Transmembrane</keyword>
<evidence type="ECO:0000256" key="16">
    <source>
        <dbReference type="RuleBase" id="RU000687"/>
    </source>
</evidence>
<dbReference type="InterPro" id="IPR018000">
    <property type="entry name" value="Neurotransmitter_ion_chnl_CS"/>
</dbReference>
<feature type="domain" description="Neurotransmitter-gated ion-channel ligand-binding" evidence="18">
    <location>
        <begin position="336"/>
        <end position="522"/>
    </location>
</feature>
<evidence type="ECO:0000256" key="14">
    <source>
        <dbReference type="ARBA" id="ARBA00073427"/>
    </source>
</evidence>
<keyword evidence="7 16" id="KW-0406">Ion transport</keyword>
<evidence type="ECO:0000256" key="4">
    <source>
        <dbReference type="ARBA" id="ARBA00022692"/>
    </source>
</evidence>
<dbReference type="InterPro" id="IPR036734">
    <property type="entry name" value="Neur_chan_lig-bd_sf"/>
</dbReference>
<reference evidence="20" key="1">
    <citation type="submission" date="2020-11" db="EMBL/GenBank/DDBJ databases">
        <authorList>
            <person name="Tran Van P."/>
        </authorList>
    </citation>
    <scope>NUCLEOTIDE SEQUENCE</scope>
</reference>
<evidence type="ECO:0000256" key="13">
    <source>
        <dbReference type="ARBA" id="ARBA00061606"/>
    </source>
</evidence>
<feature type="region of interest" description="Disordered" evidence="17">
    <location>
        <begin position="1"/>
        <end position="23"/>
    </location>
</feature>
<proteinExistence type="inferred from homology"/>
<evidence type="ECO:0000256" key="7">
    <source>
        <dbReference type="ARBA" id="ARBA00023065"/>
    </source>
</evidence>
<evidence type="ECO:0000259" key="19">
    <source>
        <dbReference type="Pfam" id="PF02932"/>
    </source>
</evidence>
<evidence type="ECO:0000256" key="17">
    <source>
        <dbReference type="SAM" id="MobiDB-lite"/>
    </source>
</evidence>
<evidence type="ECO:0000256" key="15">
    <source>
        <dbReference type="ARBA" id="ARBA00082029"/>
    </source>
</evidence>
<evidence type="ECO:0000256" key="6">
    <source>
        <dbReference type="ARBA" id="ARBA00022989"/>
    </source>
</evidence>
<evidence type="ECO:0000256" key="12">
    <source>
        <dbReference type="ARBA" id="ARBA00051122"/>
    </source>
</evidence>
<comment type="subcellular location">
    <subcellularLocation>
        <location evidence="1">Cell membrane</location>
        <topology evidence="1">Multi-pass membrane protein</topology>
    </subcellularLocation>
</comment>
<dbReference type="GO" id="GO:0005230">
    <property type="term" value="F:extracellular ligand-gated monoatomic ion channel activity"/>
    <property type="evidence" value="ECO:0007669"/>
    <property type="project" value="InterPro"/>
</dbReference>
<dbReference type="CDD" id="cd18987">
    <property type="entry name" value="LGIC_ECD_anion"/>
    <property type="match status" value="1"/>
</dbReference>
<dbReference type="InterPro" id="IPR006028">
    <property type="entry name" value="GABAA/Glycine_rcpt"/>
</dbReference>
<evidence type="ECO:0000256" key="2">
    <source>
        <dbReference type="ARBA" id="ARBA00022448"/>
    </source>
</evidence>
<dbReference type="Pfam" id="PF02932">
    <property type="entry name" value="Neur_chan_memb"/>
    <property type="match status" value="1"/>
</dbReference>
<dbReference type="InterPro" id="IPR006029">
    <property type="entry name" value="Neurotrans-gated_channel_TM"/>
</dbReference>
<protein>
    <recommendedName>
        <fullName evidence="14">pH-sensitive chloride channel 2</fullName>
    </recommendedName>
    <alternativeName>
        <fullName evidence="15">Ligand-gated chloride channel protein hodor</fullName>
    </alternativeName>
</protein>
<dbReference type="GO" id="GO:0005254">
    <property type="term" value="F:chloride channel activity"/>
    <property type="evidence" value="ECO:0007669"/>
    <property type="project" value="UniProtKB-ARBA"/>
</dbReference>
<dbReference type="InterPro" id="IPR036719">
    <property type="entry name" value="Neuro-gated_channel_TM_sf"/>
</dbReference>
<keyword evidence="6 16" id="KW-1133">Transmembrane helix</keyword>
<feature type="transmembrane region" description="Helical" evidence="16">
    <location>
        <begin position="562"/>
        <end position="583"/>
    </location>
</feature>
<dbReference type="CDD" id="cd19049">
    <property type="entry name" value="LGIC_TM_anion"/>
    <property type="match status" value="1"/>
</dbReference>
<dbReference type="FunFam" id="2.70.170.10:FF:000042">
    <property type="entry name" value="Blast:Glycine receptor subunit alpha-3"/>
    <property type="match status" value="1"/>
</dbReference>
<dbReference type="SUPFAM" id="SSF90112">
    <property type="entry name" value="Neurotransmitter-gated ion-channel transmembrane pore"/>
    <property type="match status" value="1"/>
</dbReference>
<feature type="compositionally biased region" description="Polar residues" evidence="17">
    <location>
        <begin position="679"/>
        <end position="693"/>
    </location>
</feature>